<feature type="region of interest" description="Disordered" evidence="2">
    <location>
        <begin position="437"/>
        <end position="463"/>
    </location>
</feature>
<feature type="coiled-coil region" evidence="1">
    <location>
        <begin position="208"/>
        <end position="235"/>
    </location>
</feature>
<feature type="region of interest" description="Disordered" evidence="2">
    <location>
        <begin position="27"/>
        <end position="50"/>
    </location>
</feature>
<dbReference type="Proteomes" id="UP000280935">
    <property type="component" value="Unassembled WGS sequence"/>
</dbReference>
<comment type="caution">
    <text evidence="3">The sequence shown here is derived from an EMBL/GenBank/DDBJ whole genome shotgun (WGS) entry which is preliminary data.</text>
</comment>
<evidence type="ECO:0000313" key="4">
    <source>
        <dbReference type="Proteomes" id="UP000280935"/>
    </source>
</evidence>
<evidence type="ECO:0000256" key="1">
    <source>
        <dbReference type="SAM" id="Coils"/>
    </source>
</evidence>
<keyword evidence="1" id="KW-0175">Coiled coil</keyword>
<accession>A0A3P1WQJ8</accession>
<evidence type="ECO:0000313" key="3">
    <source>
        <dbReference type="EMBL" id="RRD48864.1"/>
    </source>
</evidence>
<dbReference type="AlphaFoldDB" id="A0A3P1WQJ8"/>
<evidence type="ECO:0000256" key="2">
    <source>
        <dbReference type="SAM" id="MobiDB-lite"/>
    </source>
</evidence>
<protein>
    <submittedName>
        <fullName evidence="3">DUF3375 domain-containing protein</fullName>
    </submittedName>
</protein>
<gene>
    <name evidence="3" type="ORF">EII35_10930</name>
</gene>
<organism evidence="3 4">
    <name type="scientific">Arachnia propionica</name>
    <dbReference type="NCBI Taxonomy" id="1750"/>
    <lineage>
        <taxon>Bacteria</taxon>
        <taxon>Bacillati</taxon>
        <taxon>Actinomycetota</taxon>
        <taxon>Actinomycetes</taxon>
        <taxon>Propionibacteriales</taxon>
        <taxon>Propionibacteriaceae</taxon>
        <taxon>Arachnia</taxon>
    </lineage>
</organism>
<sequence>MGHPRVVPRPGVVLVWRGPGPAGAPVGPGRLWKVPERPSDVPDAPAGSPRTWRAGTILGRDRRRGDVSIAAEVARLKEAGEGPTLRLVTYKWSWLAMATFRTCFPQHTKSVRADRLHSQVDAHLEELASLGHELPPGAHGLGLCRAWMREGWLRRLPDDEGGEVYELTSATLTAQRVFDEMSRDRALISESRLTTIVEAVSRTALDANPDREARIAALEDEIARLTAEHTRLASGGELRAASDEEVLSGYLNVRNLLSQLPGDFRRVEEEIDRIHRDMIRDFRAEERPKGEVLDDYLAASRDLTASTEQGRAFEGALAILSDETLLASFRRDLRAIVDHPFAEAIGLTRRERKEFLAAASIMRTGVRNVQEKQHKASRALADHLTAVDSRTNRELGQVLRQLDQQLATWMTDARPRDYVPMPWMPGRVETDHLRTRFHDPADDLPPAALEDVDASAPPPPSLDQVRRYGGPLLAEVRDALRRALTDHGATTLSEAFNSLPDHLRRPVEILGLLQVLTRLGLWEGETDALTPVTTIRPDGTSRDLLLPEVPVTAHEFSTPKGHTHG</sequence>
<dbReference type="InterPro" id="IPR021804">
    <property type="entry name" value="DUF3375"/>
</dbReference>
<dbReference type="OrthoDB" id="3756696at2"/>
<dbReference type="Pfam" id="PF11855">
    <property type="entry name" value="DUF3375"/>
    <property type="match status" value="1"/>
</dbReference>
<name>A0A3P1WQJ8_9ACTN</name>
<proteinExistence type="predicted"/>
<reference evidence="3 4" key="1">
    <citation type="submission" date="2018-11" db="EMBL/GenBank/DDBJ databases">
        <title>Genomes From Bacteria Associated with the Canine Oral Cavity: a Test Case for Automated Genome-Based Taxonomic Assignment.</title>
        <authorList>
            <person name="Coil D.A."/>
            <person name="Jospin G."/>
            <person name="Darling A.E."/>
            <person name="Wallis C."/>
            <person name="Davis I.J."/>
            <person name="Harris S."/>
            <person name="Eisen J.A."/>
            <person name="Holcombe L.J."/>
            <person name="O'Flynn C."/>
        </authorList>
    </citation>
    <scope>NUCLEOTIDE SEQUENCE [LARGE SCALE GENOMIC DNA]</scope>
    <source>
        <strain evidence="3 4">OH2822_COT-296</strain>
    </source>
</reference>
<dbReference type="EMBL" id="RQYT01000028">
    <property type="protein sequence ID" value="RRD48864.1"/>
    <property type="molecule type" value="Genomic_DNA"/>
</dbReference>